<keyword evidence="2" id="KW-1185">Reference proteome</keyword>
<evidence type="ECO:0000313" key="2">
    <source>
        <dbReference type="Proteomes" id="UP001148838"/>
    </source>
</evidence>
<name>A0ABQ8SUE2_PERAM</name>
<dbReference type="EMBL" id="JAJSOF020000019">
    <property type="protein sequence ID" value="KAJ4437818.1"/>
    <property type="molecule type" value="Genomic_DNA"/>
</dbReference>
<accession>A0ABQ8SUE2</accession>
<reference evidence="1 2" key="1">
    <citation type="journal article" date="2022" name="Allergy">
        <title>Genome assembly and annotation of Periplaneta americana reveal a comprehensive cockroach allergen profile.</title>
        <authorList>
            <person name="Wang L."/>
            <person name="Xiong Q."/>
            <person name="Saelim N."/>
            <person name="Wang L."/>
            <person name="Nong W."/>
            <person name="Wan A.T."/>
            <person name="Shi M."/>
            <person name="Liu X."/>
            <person name="Cao Q."/>
            <person name="Hui J.H.L."/>
            <person name="Sookrung N."/>
            <person name="Leung T.F."/>
            <person name="Tungtrongchitr A."/>
            <person name="Tsui S.K.W."/>
        </authorList>
    </citation>
    <scope>NUCLEOTIDE SEQUENCE [LARGE SCALE GENOMIC DNA]</scope>
    <source>
        <strain evidence="1">PWHHKU_190912</strain>
    </source>
</reference>
<protein>
    <recommendedName>
        <fullName evidence="3">DUF4817 domain-containing protein</fullName>
    </recommendedName>
</protein>
<proteinExistence type="predicted"/>
<evidence type="ECO:0000313" key="1">
    <source>
        <dbReference type="EMBL" id="KAJ4437818.1"/>
    </source>
</evidence>
<sequence>MHSMTEMTDMHYIYGLADGKTVAARQLYAERHAGRHLPCGKTFVRIHKRLLETGTFQKTVSDVRRPREVRICALEKPILRTVDETP</sequence>
<evidence type="ECO:0008006" key="3">
    <source>
        <dbReference type="Google" id="ProtNLM"/>
    </source>
</evidence>
<organism evidence="1 2">
    <name type="scientific">Periplaneta americana</name>
    <name type="common">American cockroach</name>
    <name type="synonym">Blatta americana</name>
    <dbReference type="NCBI Taxonomy" id="6978"/>
    <lineage>
        <taxon>Eukaryota</taxon>
        <taxon>Metazoa</taxon>
        <taxon>Ecdysozoa</taxon>
        <taxon>Arthropoda</taxon>
        <taxon>Hexapoda</taxon>
        <taxon>Insecta</taxon>
        <taxon>Pterygota</taxon>
        <taxon>Neoptera</taxon>
        <taxon>Polyneoptera</taxon>
        <taxon>Dictyoptera</taxon>
        <taxon>Blattodea</taxon>
        <taxon>Blattoidea</taxon>
        <taxon>Blattidae</taxon>
        <taxon>Blattinae</taxon>
        <taxon>Periplaneta</taxon>
    </lineage>
</organism>
<gene>
    <name evidence="1" type="ORF">ANN_13756</name>
</gene>
<comment type="caution">
    <text evidence="1">The sequence shown here is derived from an EMBL/GenBank/DDBJ whole genome shotgun (WGS) entry which is preliminary data.</text>
</comment>
<dbReference type="Proteomes" id="UP001148838">
    <property type="component" value="Unassembled WGS sequence"/>
</dbReference>